<dbReference type="KEGG" id="fmr:Fuma_03855"/>
<gene>
    <name evidence="2" type="ORF">Fuma_03855</name>
</gene>
<reference evidence="2 3" key="1">
    <citation type="journal article" date="2016" name="Front. Microbiol.">
        <title>Fuerstia marisgermanicae gen. nov., sp. nov., an Unusual Member of the Phylum Planctomycetes from the German Wadden Sea.</title>
        <authorList>
            <person name="Kohn T."/>
            <person name="Heuer A."/>
            <person name="Jogler M."/>
            <person name="Vollmers J."/>
            <person name="Boedeker C."/>
            <person name="Bunk B."/>
            <person name="Rast P."/>
            <person name="Borchert D."/>
            <person name="Glockner I."/>
            <person name="Freese H.M."/>
            <person name="Klenk H.P."/>
            <person name="Overmann J."/>
            <person name="Kaster A.K."/>
            <person name="Rohde M."/>
            <person name="Wiegand S."/>
            <person name="Jogler C."/>
        </authorList>
    </citation>
    <scope>NUCLEOTIDE SEQUENCE [LARGE SCALE GENOMIC DNA]</scope>
    <source>
        <strain evidence="2 3">NH11</strain>
    </source>
</reference>
<dbReference type="GO" id="GO:0016787">
    <property type="term" value="F:hydrolase activity"/>
    <property type="evidence" value="ECO:0007669"/>
    <property type="project" value="InterPro"/>
</dbReference>
<evidence type="ECO:0000313" key="3">
    <source>
        <dbReference type="Proteomes" id="UP000187735"/>
    </source>
</evidence>
<dbReference type="Proteomes" id="UP000187735">
    <property type="component" value="Chromosome"/>
</dbReference>
<evidence type="ECO:0000313" key="2">
    <source>
        <dbReference type="EMBL" id="APZ94231.1"/>
    </source>
</evidence>
<feature type="domain" description="3-keto-alpha-glucoside-1,2-lyase/3-keto-2-hydroxy-glucal hydratase" evidence="1">
    <location>
        <begin position="75"/>
        <end position="265"/>
    </location>
</feature>
<dbReference type="EMBL" id="CP017641">
    <property type="protein sequence ID" value="APZ94231.1"/>
    <property type="molecule type" value="Genomic_DNA"/>
</dbReference>
<dbReference type="InterPro" id="IPR010496">
    <property type="entry name" value="AL/BT2_dom"/>
</dbReference>
<evidence type="ECO:0000259" key="1">
    <source>
        <dbReference type="Pfam" id="PF06439"/>
    </source>
</evidence>
<protein>
    <recommendedName>
        <fullName evidence="1">3-keto-alpha-glucoside-1,2-lyase/3-keto-2-hydroxy-glucal hydratase domain-containing protein</fullName>
    </recommendedName>
</protein>
<proteinExistence type="predicted"/>
<dbReference type="AlphaFoldDB" id="A0A1P8WJJ8"/>
<dbReference type="Gene3D" id="2.60.120.560">
    <property type="entry name" value="Exo-inulinase, domain 1"/>
    <property type="match status" value="1"/>
</dbReference>
<keyword evidence="3" id="KW-1185">Reference proteome</keyword>
<dbReference type="STRING" id="1891926.Fuma_03855"/>
<name>A0A1P8WJJ8_9PLAN</name>
<sequence length="271" mass="30399">MSGSAVNTLFGCASNCHFVSLNSVALPGILKVAAIFFLASYLPTESPAVKSIPTLLLILFSLCPTGTATAQTYHNLLAGDRLDQWSKVNGDPVGDGWKIEDGGVLHLSGKGGNIVTREKYGDFELWFEFRISEKGNSGIKYRVKPYGKRWLGLEYQILDDAAYPKLTRSHLTASLYDLVTPIPQTTRLKPDGEFNVGKIRVKNQRVQHWVNGQLMIDQCLTGPDWREHVAKSKFNNQPEFGENVLGQIMLTDHNSDVWLRNVFVRRLDYRN</sequence>
<accession>A0A1P8WJJ8</accession>
<organism evidence="2 3">
    <name type="scientific">Fuerstiella marisgermanici</name>
    <dbReference type="NCBI Taxonomy" id="1891926"/>
    <lineage>
        <taxon>Bacteria</taxon>
        <taxon>Pseudomonadati</taxon>
        <taxon>Planctomycetota</taxon>
        <taxon>Planctomycetia</taxon>
        <taxon>Planctomycetales</taxon>
        <taxon>Planctomycetaceae</taxon>
        <taxon>Fuerstiella</taxon>
    </lineage>
</organism>
<dbReference type="Pfam" id="PF06439">
    <property type="entry name" value="3keto-disac_hyd"/>
    <property type="match status" value="1"/>
</dbReference>